<keyword evidence="2" id="KW-0472">Membrane</keyword>
<dbReference type="EMBL" id="JACAZE010000024">
    <property type="protein sequence ID" value="KAF7291582.1"/>
    <property type="molecule type" value="Genomic_DNA"/>
</dbReference>
<keyword evidence="2" id="KW-1133">Transmembrane helix</keyword>
<dbReference type="Gene3D" id="1.10.167.10">
    <property type="entry name" value="Regulator of G-protein Signalling 4, domain 2"/>
    <property type="match status" value="1"/>
</dbReference>
<gene>
    <name evidence="3" type="ORF">HMN09_01249300</name>
</gene>
<proteinExistence type="predicted"/>
<feature type="region of interest" description="Disordered" evidence="1">
    <location>
        <begin position="310"/>
        <end position="377"/>
    </location>
</feature>
<evidence type="ECO:0008006" key="5">
    <source>
        <dbReference type="Google" id="ProtNLM"/>
    </source>
</evidence>
<dbReference type="Proteomes" id="UP000613580">
    <property type="component" value="Unassembled WGS sequence"/>
</dbReference>
<feature type="region of interest" description="Disordered" evidence="1">
    <location>
        <begin position="481"/>
        <end position="519"/>
    </location>
</feature>
<evidence type="ECO:0000313" key="3">
    <source>
        <dbReference type="EMBL" id="KAF7291582.1"/>
    </source>
</evidence>
<feature type="compositionally biased region" description="Low complexity" evidence="1">
    <location>
        <begin position="319"/>
        <end position="338"/>
    </location>
</feature>
<feature type="transmembrane region" description="Helical" evidence="2">
    <location>
        <begin position="198"/>
        <end position="218"/>
    </location>
</feature>
<dbReference type="InterPro" id="IPR044926">
    <property type="entry name" value="RGS_subdomain_2"/>
</dbReference>
<dbReference type="InterPro" id="IPR036305">
    <property type="entry name" value="RGS_sf"/>
</dbReference>
<evidence type="ECO:0000256" key="2">
    <source>
        <dbReference type="SAM" id="Phobius"/>
    </source>
</evidence>
<dbReference type="PANTHER" id="PTHR39466">
    <property type="entry name" value="RGS DOMAIN-CONTAINING PROTEIN"/>
    <property type="match status" value="1"/>
</dbReference>
<dbReference type="SUPFAM" id="SSF48097">
    <property type="entry name" value="Regulator of G-protein signaling, RGS"/>
    <property type="match status" value="1"/>
</dbReference>
<accession>A0A8H6S4B7</accession>
<dbReference type="AlphaFoldDB" id="A0A8H6S4B7"/>
<feature type="compositionally biased region" description="Basic and acidic residues" evidence="1">
    <location>
        <begin position="486"/>
        <end position="496"/>
    </location>
</feature>
<feature type="compositionally biased region" description="Basic and acidic residues" evidence="1">
    <location>
        <begin position="503"/>
        <end position="519"/>
    </location>
</feature>
<evidence type="ECO:0000313" key="4">
    <source>
        <dbReference type="Proteomes" id="UP000613580"/>
    </source>
</evidence>
<keyword evidence="2" id="KW-0812">Transmembrane</keyword>
<organism evidence="3 4">
    <name type="scientific">Mycena chlorophos</name>
    <name type="common">Agaric fungus</name>
    <name type="synonym">Agaricus chlorophos</name>
    <dbReference type="NCBI Taxonomy" id="658473"/>
    <lineage>
        <taxon>Eukaryota</taxon>
        <taxon>Fungi</taxon>
        <taxon>Dikarya</taxon>
        <taxon>Basidiomycota</taxon>
        <taxon>Agaricomycotina</taxon>
        <taxon>Agaricomycetes</taxon>
        <taxon>Agaricomycetidae</taxon>
        <taxon>Agaricales</taxon>
        <taxon>Marasmiineae</taxon>
        <taxon>Mycenaceae</taxon>
        <taxon>Mycena</taxon>
    </lineage>
</organism>
<dbReference type="OrthoDB" id="3232309at2759"/>
<comment type="caution">
    <text evidence="3">The sequence shown here is derived from an EMBL/GenBank/DDBJ whole genome shotgun (WGS) entry which is preliminary data.</text>
</comment>
<reference evidence="3" key="1">
    <citation type="submission" date="2020-05" db="EMBL/GenBank/DDBJ databases">
        <title>Mycena genomes resolve the evolution of fungal bioluminescence.</title>
        <authorList>
            <person name="Tsai I.J."/>
        </authorList>
    </citation>
    <scope>NUCLEOTIDE SEQUENCE</scope>
    <source>
        <strain evidence="3">110903Hualien_Pintung</strain>
    </source>
</reference>
<protein>
    <recommendedName>
        <fullName evidence="5">RGS domain-containing protein</fullName>
    </recommendedName>
</protein>
<evidence type="ECO:0000256" key="1">
    <source>
        <dbReference type="SAM" id="MobiDB-lite"/>
    </source>
</evidence>
<sequence length="578" mass="64170">MNPAPAQARPRTTEISLRSLLSLPFRLCNPPPPAAKRRSCGVQPALQVRLDEVLDRNHLPPLGLKDFEEWLLYCEDAVENLYFILWLKEYTLRYKQWVARLSFERNNAGESYVDRYTYPRNSLAIFYARARITFLSPNAIYELNVPSSTLAPFHASDGSPHPDPAIFTPIAIETRKMLEDSLERFVAAQLSNVGNSRAFCGMTAGVLFMLIGALIPIIYNFATSHSRWLRLTSLPGLWMGLTTLLASLNGVCVGVYIFGDLRQLRKFELARPAISKPQPLAVARFRPNMSSGFIPSIPVSQPRITIIPPQPAHVHSPRSVSRLSAASTASSETHSSCSEETDEIHISPAYYDEDDVDGPATSPVASENLGIFALPPPPPPKIEVKDVEGGFMPTAAFIHPFDDFPAEDPDNQFAGPPRVLPEERQILSPFDFEALPRTYVAQKTPRSPAQTNIDIKLSLKGFIGRMQAKCAPRWVVPTILSEDEKDTSPDATEKRASRPNIDASRESPTRPRPDKNAVDKQFKRVRAVPAFAVPLTPILSPVVVRGQWEIVVRSMLFALLFSVSFVAVLLAIPPPHGR</sequence>
<keyword evidence="4" id="KW-1185">Reference proteome</keyword>
<dbReference type="PANTHER" id="PTHR39466:SF1">
    <property type="entry name" value="RGS DOMAIN-CONTAINING PROTEIN"/>
    <property type="match status" value="1"/>
</dbReference>
<feature type="transmembrane region" description="Helical" evidence="2">
    <location>
        <begin position="238"/>
        <end position="259"/>
    </location>
</feature>
<name>A0A8H6S4B7_MYCCL</name>
<feature type="transmembrane region" description="Helical" evidence="2">
    <location>
        <begin position="550"/>
        <end position="572"/>
    </location>
</feature>